<protein>
    <submittedName>
        <fullName evidence="14">Uncharacterized protein</fullName>
    </submittedName>
</protein>
<dbReference type="EMBL" id="JAHYIQ010000004">
    <property type="protein sequence ID" value="KAK1133225.1"/>
    <property type="molecule type" value="Genomic_DNA"/>
</dbReference>
<keyword evidence="11" id="KW-1015">Disulfide bond</keyword>
<dbReference type="AlphaFoldDB" id="A0AA40G930"/>
<comment type="caution">
    <text evidence="14">The sequence shown here is derived from an EMBL/GenBank/DDBJ whole genome shotgun (WGS) entry which is preliminary data.</text>
</comment>
<evidence type="ECO:0000256" key="5">
    <source>
        <dbReference type="ARBA" id="ARBA00022692"/>
    </source>
</evidence>
<dbReference type="Pfam" id="PF13855">
    <property type="entry name" value="LRR_8"/>
    <property type="match status" value="1"/>
</dbReference>
<keyword evidence="4" id="KW-0433">Leucine-rich repeat</keyword>
<evidence type="ECO:0000256" key="10">
    <source>
        <dbReference type="ARBA" id="ARBA00023136"/>
    </source>
</evidence>
<keyword evidence="9" id="KW-0406">Ion transport</keyword>
<dbReference type="PANTHER" id="PTHR46473">
    <property type="entry name" value="GH08155P"/>
    <property type="match status" value="1"/>
</dbReference>
<organism evidence="14 15">
    <name type="scientific">Melipona bicolor</name>
    <dbReference type="NCBI Taxonomy" id="60889"/>
    <lineage>
        <taxon>Eukaryota</taxon>
        <taxon>Metazoa</taxon>
        <taxon>Ecdysozoa</taxon>
        <taxon>Arthropoda</taxon>
        <taxon>Hexapoda</taxon>
        <taxon>Insecta</taxon>
        <taxon>Pterygota</taxon>
        <taxon>Neoptera</taxon>
        <taxon>Endopterygota</taxon>
        <taxon>Hymenoptera</taxon>
        <taxon>Apocrita</taxon>
        <taxon>Aculeata</taxon>
        <taxon>Apoidea</taxon>
        <taxon>Anthophila</taxon>
        <taxon>Apidae</taxon>
        <taxon>Melipona</taxon>
    </lineage>
</organism>
<evidence type="ECO:0000256" key="3">
    <source>
        <dbReference type="ARBA" id="ARBA00022475"/>
    </source>
</evidence>
<evidence type="ECO:0000256" key="1">
    <source>
        <dbReference type="ARBA" id="ARBA00004162"/>
    </source>
</evidence>
<evidence type="ECO:0000256" key="13">
    <source>
        <dbReference type="SAM" id="SignalP"/>
    </source>
</evidence>
<dbReference type="InterPro" id="IPR001611">
    <property type="entry name" value="Leu-rich_rpt"/>
</dbReference>
<evidence type="ECO:0000256" key="2">
    <source>
        <dbReference type="ARBA" id="ARBA00022448"/>
    </source>
</evidence>
<gene>
    <name evidence="14" type="ORF">K0M31_014578</name>
</gene>
<dbReference type="PANTHER" id="PTHR46473:SF10">
    <property type="entry name" value="LD45603P-RELATED"/>
    <property type="match status" value="1"/>
</dbReference>
<dbReference type="Pfam" id="PF00560">
    <property type="entry name" value="LRR_1"/>
    <property type="match status" value="3"/>
</dbReference>
<dbReference type="GO" id="GO:0005886">
    <property type="term" value="C:plasma membrane"/>
    <property type="evidence" value="ECO:0007669"/>
    <property type="project" value="UniProtKB-SubCell"/>
</dbReference>
<keyword evidence="10" id="KW-0472">Membrane</keyword>
<keyword evidence="8" id="KW-1133">Transmembrane helix</keyword>
<dbReference type="Pfam" id="PF13306">
    <property type="entry name" value="LRR_5"/>
    <property type="match status" value="1"/>
</dbReference>
<feature type="signal peptide" evidence="13">
    <location>
        <begin position="1"/>
        <end position="19"/>
    </location>
</feature>
<dbReference type="SUPFAM" id="SSF52047">
    <property type="entry name" value="RNI-like"/>
    <property type="match status" value="1"/>
</dbReference>
<keyword evidence="12" id="KW-0407">Ion channel</keyword>
<comment type="subcellular location">
    <subcellularLocation>
        <location evidence="1">Cell membrane</location>
        <topology evidence="1">Single-pass membrane protein</topology>
    </subcellularLocation>
</comment>
<dbReference type="Gene3D" id="3.80.10.10">
    <property type="entry name" value="Ribonuclease Inhibitor"/>
    <property type="match status" value="2"/>
</dbReference>
<name>A0AA40G930_9HYME</name>
<evidence type="ECO:0000256" key="11">
    <source>
        <dbReference type="ARBA" id="ARBA00023157"/>
    </source>
</evidence>
<dbReference type="InterPro" id="IPR003591">
    <property type="entry name" value="Leu-rich_rpt_typical-subtyp"/>
</dbReference>
<dbReference type="InterPro" id="IPR032675">
    <property type="entry name" value="LRR_dom_sf"/>
</dbReference>
<feature type="chain" id="PRO_5041253911" evidence="13">
    <location>
        <begin position="20"/>
        <end position="438"/>
    </location>
</feature>
<dbReference type="Proteomes" id="UP001177670">
    <property type="component" value="Unassembled WGS sequence"/>
</dbReference>
<keyword evidence="7" id="KW-0677">Repeat</keyword>
<dbReference type="GO" id="GO:0034220">
    <property type="term" value="P:monoatomic ion transmembrane transport"/>
    <property type="evidence" value="ECO:0007669"/>
    <property type="project" value="UniProtKB-KW"/>
</dbReference>
<dbReference type="SMART" id="SM00369">
    <property type="entry name" value="LRR_TYP"/>
    <property type="match status" value="10"/>
</dbReference>
<keyword evidence="15" id="KW-1185">Reference proteome</keyword>
<sequence length="438" mass="50335">MKLFLATVLIVTVSSLASGAIELADVANICENETLILNLSNSAEFDRNSIVSSTLRCIVIRSKYVNIKESSFENVPNLKYLDLRRNVISNRNLFSFGNISHLKILNLGYQDDSENNYNSEEITISSKYPELEYLDLAHNSISDIRVYWGSENPFPNLTHLDLSGNKIYSPLSLTLPPTLTHFDLSNNRISKFSFGELNNLLSLKLDYNNINALDHRYIDFKPLKNLENLSVTNNEIKYMRNSIENLVNLRYLNLSFNFLSDFDFKMIEDLHLLEEVALDSNSIDDVSISVPLNITTLSLNCNRIINITANSFYNLKNLRRLFLSGNMIQNIHENSFQNQKLLEELYLDNNDLNYLPPYWCQFTKKLRYLNLSGNRFTSLESVLYDSNLPVTQLYFERNPVTYINGSVISPEMTIFLNGDITSYMRSCIKKVPLGLMYG</sequence>
<evidence type="ECO:0000256" key="4">
    <source>
        <dbReference type="ARBA" id="ARBA00022614"/>
    </source>
</evidence>
<evidence type="ECO:0000256" key="12">
    <source>
        <dbReference type="ARBA" id="ARBA00023303"/>
    </source>
</evidence>
<evidence type="ECO:0000256" key="6">
    <source>
        <dbReference type="ARBA" id="ARBA00022729"/>
    </source>
</evidence>
<keyword evidence="5" id="KW-0812">Transmembrane</keyword>
<accession>A0AA40G930</accession>
<dbReference type="SMART" id="SM00365">
    <property type="entry name" value="LRR_SD22"/>
    <property type="match status" value="7"/>
</dbReference>
<dbReference type="Pfam" id="PF12799">
    <property type="entry name" value="LRR_4"/>
    <property type="match status" value="1"/>
</dbReference>
<evidence type="ECO:0000313" key="15">
    <source>
        <dbReference type="Proteomes" id="UP001177670"/>
    </source>
</evidence>
<keyword evidence="2" id="KW-0813">Transport</keyword>
<evidence type="ECO:0000256" key="7">
    <source>
        <dbReference type="ARBA" id="ARBA00022737"/>
    </source>
</evidence>
<proteinExistence type="predicted"/>
<evidence type="ECO:0000256" key="8">
    <source>
        <dbReference type="ARBA" id="ARBA00022989"/>
    </source>
</evidence>
<reference evidence="14" key="1">
    <citation type="submission" date="2021-10" db="EMBL/GenBank/DDBJ databases">
        <title>Melipona bicolor Genome sequencing and assembly.</title>
        <authorList>
            <person name="Araujo N.S."/>
            <person name="Arias M.C."/>
        </authorList>
    </citation>
    <scope>NUCLEOTIDE SEQUENCE</scope>
    <source>
        <strain evidence="14">USP_2M_L1-L4_2017</strain>
        <tissue evidence="14">Whole body</tissue>
    </source>
</reference>
<keyword evidence="3" id="KW-1003">Cell membrane</keyword>
<dbReference type="InterPro" id="IPR051432">
    <property type="entry name" value="KCNMA1_auxiliary"/>
</dbReference>
<evidence type="ECO:0000313" key="14">
    <source>
        <dbReference type="EMBL" id="KAK1133225.1"/>
    </source>
</evidence>
<dbReference type="InterPro" id="IPR026906">
    <property type="entry name" value="LRR_5"/>
</dbReference>
<dbReference type="InterPro" id="IPR025875">
    <property type="entry name" value="Leu-rich_rpt_4"/>
</dbReference>
<dbReference type="PROSITE" id="PS51450">
    <property type="entry name" value="LRR"/>
    <property type="match status" value="4"/>
</dbReference>
<keyword evidence="6 13" id="KW-0732">Signal</keyword>
<evidence type="ECO:0000256" key="9">
    <source>
        <dbReference type="ARBA" id="ARBA00023065"/>
    </source>
</evidence>